<dbReference type="Gene3D" id="1.20.1740.10">
    <property type="entry name" value="Amino acid/polyamine transporter I"/>
    <property type="match status" value="1"/>
</dbReference>
<feature type="transmembrane region" description="Helical" evidence="5">
    <location>
        <begin position="406"/>
        <end position="430"/>
    </location>
</feature>
<feature type="transmembrane region" description="Helical" evidence="5">
    <location>
        <begin position="6"/>
        <end position="29"/>
    </location>
</feature>
<dbReference type="OrthoDB" id="5982228at2759"/>
<dbReference type="Proteomes" id="UP000053766">
    <property type="component" value="Unassembled WGS sequence"/>
</dbReference>
<dbReference type="EMBL" id="KN716237">
    <property type="protein sequence ID" value="KJH49362.1"/>
    <property type="molecule type" value="Genomic_DNA"/>
</dbReference>
<evidence type="ECO:0000256" key="4">
    <source>
        <dbReference type="ARBA" id="ARBA00023136"/>
    </source>
</evidence>
<feature type="transmembrane region" description="Helical" evidence="5">
    <location>
        <begin position="110"/>
        <end position="129"/>
    </location>
</feature>
<evidence type="ECO:0000313" key="7">
    <source>
        <dbReference type="Proteomes" id="UP000053766"/>
    </source>
</evidence>
<protein>
    <submittedName>
        <fullName evidence="6">Amino acid permease</fullName>
    </submittedName>
</protein>
<reference evidence="7" key="2">
    <citation type="journal article" date="2016" name="Sci. Rep.">
        <title>Dictyocaulus viviparus genome, variome and transcriptome elucidate lungworm biology and support future intervention.</title>
        <authorList>
            <person name="McNulty S.N."/>
            <person name="Strube C."/>
            <person name="Rosa B.A."/>
            <person name="Martin J.C."/>
            <person name="Tyagi R."/>
            <person name="Choi Y.J."/>
            <person name="Wang Q."/>
            <person name="Hallsworth Pepin K."/>
            <person name="Zhang X."/>
            <person name="Ozersky P."/>
            <person name="Wilson R.K."/>
            <person name="Sternberg P.W."/>
            <person name="Gasser R.B."/>
            <person name="Mitreva M."/>
        </authorList>
    </citation>
    <scope>NUCLEOTIDE SEQUENCE [LARGE SCALE GENOMIC DNA]</scope>
    <source>
        <strain evidence="7">HannoverDv2000</strain>
    </source>
</reference>
<keyword evidence="3 5" id="KW-1133">Transmembrane helix</keyword>
<dbReference type="InterPro" id="IPR050598">
    <property type="entry name" value="AminoAcid_Transporter"/>
</dbReference>
<feature type="transmembrane region" description="Helical" evidence="5">
    <location>
        <begin position="301"/>
        <end position="327"/>
    </location>
</feature>
<feature type="transmembrane region" description="Helical" evidence="5">
    <location>
        <begin position="41"/>
        <end position="64"/>
    </location>
</feature>
<feature type="transmembrane region" description="Helical" evidence="5">
    <location>
        <begin position="372"/>
        <end position="394"/>
    </location>
</feature>
<dbReference type="AlphaFoldDB" id="A0A0D8XZR3"/>
<dbReference type="PANTHER" id="PTHR11785">
    <property type="entry name" value="AMINO ACID TRANSPORTER"/>
    <property type="match status" value="1"/>
</dbReference>
<sequence length="517" mass="56835">MAKKEVNRLGLLGAISYIVGSVIGSGIFVSPKGILQHAGSVGLSLIVWVLAAVLANLNAINYIELGTSIPESGADFAYISFVGWNSIAFSYLWIAVLIQRAIIDRSHFSSCSQATLALTFGEYIMQAIIPITCLTFDQKKIAVILLAYGILLAASLLNMFSLSRVAGRIQLLTMIVKLIAIVAIIVIGFFYMIFKGETQHFSRDFIFKGSKWSASQIVLALYQGNWAYGGYVTLNYGIEDVQVKNFKRTIPIAVLSGLFVSAFVYVMANVAYFTVLTPQQILDSSAVATTFAQKTVGSFSYAMPALIGILMVGSINSAIFTWSRFMLAGSRQGMMPTVWSLIHPENDSPRVAVFTHTVISMVFCLIDDIYILVNYLTVTSLTATMFSVAALVFIKCKKIPVSSNAVKFHIIWPILNLLINIALLLIPIVVEPIKSAVGFGTFIFGIGYTTYVCQQIFWTVVDTAPIYRKERVDDDGFVSKSEAKNSVISTVCNDFLTEATDRSNRVSQLNEYPTTRF</sequence>
<evidence type="ECO:0000256" key="1">
    <source>
        <dbReference type="ARBA" id="ARBA00004141"/>
    </source>
</evidence>
<evidence type="ECO:0000256" key="3">
    <source>
        <dbReference type="ARBA" id="ARBA00022989"/>
    </source>
</evidence>
<keyword evidence="2 5" id="KW-0812">Transmembrane</keyword>
<keyword evidence="4 5" id="KW-0472">Membrane</keyword>
<dbReference type="STRING" id="29172.A0A0D8XZR3"/>
<gene>
    <name evidence="6" type="ORF">DICVIV_04502</name>
</gene>
<dbReference type="InterPro" id="IPR002293">
    <property type="entry name" value="AA/rel_permease1"/>
</dbReference>
<evidence type="ECO:0000256" key="2">
    <source>
        <dbReference type="ARBA" id="ARBA00022692"/>
    </source>
</evidence>
<dbReference type="GO" id="GO:0015179">
    <property type="term" value="F:L-amino acid transmembrane transporter activity"/>
    <property type="evidence" value="ECO:0007669"/>
    <property type="project" value="TreeGrafter"/>
</dbReference>
<keyword evidence="7" id="KW-1185">Reference proteome</keyword>
<proteinExistence type="predicted"/>
<dbReference type="PANTHER" id="PTHR11785:SF117">
    <property type="entry name" value="AMINO ACID TRANSPORTER"/>
    <property type="match status" value="1"/>
</dbReference>
<evidence type="ECO:0000256" key="5">
    <source>
        <dbReference type="SAM" id="Phobius"/>
    </source>
</evidence>
<feature type="transmembrane region" description="Helical" evidence="5">
    <location>
        <begin position="436"/>
        <end position="461"/>
    </location>
</feature>
<accession>A0A0D8XZR3</accession>
<comment type="subcellular location">
    <subcellularLocation>
        <location evidence="1">Membrane</location>
        <topology evidence="1">Multi-pass membrane protein</topology>
    </subcellularLocation>
</comment>
<feature type="transmembrane region" description="Helical" evidence="5">
    <location>
        <begin position="76"/>
        <end position="98"/>
    </location>
</feature>
<name>A0A0D8XZR3_DICVI</name>
<dbReference type="PIRSF" id="PIRSF006060">
    <property type="entry name" value="AA_transporter"/>
    <property type="match status" value="1"/>
</dbReference>
<organism evidence="6 7">
    <name type="scientific">Dictyocaulus viviparus</name>
    <name type="common">Bovine lungworm</name>
    <dbReference type="NCBI Taxonomy" id="29172"/>
    <lineage>
        <taxon>Eukaryota</taxon>
        <taxon>Metazoa</taxon>
        <taxon>Ecdysozoa</taxon>
        <taxon>Nematoda</taxon>
        <taxon>Chromadorea</taxon>
        <taxon>Rhabditida</taxon>
        <taxon>Rhabditina</taxon>
        <taxon>Rhabditomorpha</taxon>
        <taxon>Strongyloidea</taxon>
        <taxon>Metastrongylidae</taxon>
        <taxon>Dictyocaulus</taxon>
    </lineage>
</organism>
<feature type="transmembrane region" description="Helical" evidence="5">
    <location>
        <begin position="250"/>
        <end position="275"/>
    </location>
</feature>
<dbReference type="Pfam" id="PF13520">
    <property type="entry name" value="AA_permease_2"/>
    <property type="match status" value="1"/>
</dbReference>
<reference evidence="6 7" key="1">
    <citation type="submission" date="2013-11" db="EMBL/GenBank/DDBJ databases">
        <title>Draft genome of the bovine lungworm Dictyocaulus viviparus.</title>
        <authorList>
            <person name="Mitreva M."/>
        </authorList>
    </citation>
    <scope>NUCLEOTIDE SEQUENCE [LARGE SCALE GENOMIC DNA]</scope>
    <source>
        <strain evidence="6 7">HannoverDv2000</strain>
    </source>
</reference>
<evidence type="ECO:0000313" key="6">
    <source>
        <dbReference type="EMBL" id="KJH49362.1"/>
    </source>
</evidence>
<feature type="transmembrane region" description="Helical" evidence="5">
    <location>
        <begin position="174"/>
        <end position="194"/>
    </location>
</feature>
<dbReference type="GO" id="GO:0016020">
    <property type="term" value="C:membrane"/>
    <property type="evidence" value="ECO:0007669"/>
    <property type="project" value="UniProtKB-SubCell"/>
</dbReference>
<feature type="transmembrane region" description="Helical" evidence="5">
    <location>
        <begin position="141"/>
        <end position="162"/>
    </location>
</feature>